<feature type="domain" description="DUF5710" evidence="3">
    <location>
        <begin position="683"/>
        <end position="727"/>
    </location>
</feature>
<feature type="coiled-coil region" evidence="1">
    <location>
        <begin position="196"/>
        <end position="225"/>
    </location>
</feature>
<feature type="region of interest" description="Disordered" evidence="2">
    <location>
        <begin position="529"/>
        <end position="554"/>
    </location>
</feature>
<dbReference type="Proteomes" id="UP000664859">
    <property type="component" value="Unassembled WGS sequence"/>
</dbReference>
<feature type="coiled-coil region" evidence="1">
    <location>
        <begin position="340"/>
        <end position="389"/>
    </location>
</feature>
<feature type="region of interest" description="Disordered" evidence="2">
    <location>
        <begin position="1"/>
        <end position="46"/>
    </location>
</feature>
<name>A0A836CEV4_9STRA</name>
<evidence type="ECO:0000259" key="3">
    <source>
        <dbReference type="Pfam" id="PF18974"/>
    </source>
</evidence>
<feature type="region of interest" description="Disordered" evidence="2">
    <location>
        <begin position="392"/>
        <end position="418"/>
    </location>
</feature>
<dbReference type="EMBL" id="JAFCMP010000223">
    <property type="protein sequence ID" value="KAG5183222.1"/>
    <property type="molecule type" value="Genomic_DNA"/>
</dbReference>
<evidence type="ECO:0000313" key="5">
    <source>
        <dbReference type="Proteomes" id="UP000664859"/>
    </source>
</evidence>
<comment type="caution">
    <text evidence="4">The sequence shown here is derived from an EMBL/GenBank/DDBJ whole genome shotgun (WGS) entry which is preliminary data.</text>
</comment>
<evidence type="ECO:0000313" key="4">
    <source>
        <dbReference type="EMBL" id="KAG5183222.1"/>
    </source>
</evidence>
<dbReference type="AlphaFoldDB" id="A0A836CEV4"/>
<accession>A0A836CEV4</accession>
<dbReference type="Pfam" id="PF18974">
    <property type="entry name" value="DUF5710"/>
    <property type="match status" value="1"/>
</dbReference>
<reference evidence="4" key="1">
    <citation type="submission" date="2021-02" db="EMBL/GenBank/DDBJ databases">
        <title>First Annotated Genome of the Yellow-green Alga Tribonema minus.</title>
        <authorList>
            <person name="Mahan K.M."/>
        </authorList>
    </citation>
    <scope>NUCLEOTIDE SEQUENCE</scope>
    <source>
        <strain evidence="4">UTEX B ZZ1240</strain>
    </source>
</reference>
<keyword evidence="5" id="KW-1185">Reference proteome</keyword>
<evidence type="ECO:0000256" key="1">
    <source>
        <dbReference type="SAM" id="Coils"/>
    </source>
</evidence>
<proteinExistence type="predicted"/>
<sequence>MTARRSSRIPIPRGYELHQQQQQQLQPQHATQPARSHTKLPHCPGAVGRKTARPFCPEAEDKFGELDSFTSVSKARWPVIEGPVPGQHRAAARVAERLRQAAAAAAADAAAKEALVTARQDQAQERERQIMEARELAAARLTLERRARRDAESAETSRLTAEAQAVHLDMVAKLHCVRTRCPQAEQLQRETAMRVARHLARERRRARAERERAHARDEARRAQLEKIKCAAALTLAQAQQQQPRTPLGELAQHLDAAAAWPARGALSVGTPASSAQRSAAAAAFARLAPFSARSGGGSVNGGGRGGSGAAGAAAAVTPCSTAASSAAAPPPPLPPLPFDLEALEDEEERMRRVRRATAARLRRKAAEAVRTVAAEAEEIRARVREYEAARALHPPPRPRAPGGSVAARRARSEGGQGSARAAAAAAMAAAAALQQLGMSKARTAPSPGLPPAPPQRRGGGAPCAAAVSHGRPTAVATAAAPAAASKALSTAPPSMFSLEGPDALDDCERDSLEGDGDATPLCGPAWRAARRRQRHSYSPASNGGSGAGGQDSGIRVQSGVHSVCQQPHREPPGPEVEDGEDELQHCVGSAQLEPRFAGEVAPGMAAGGSSFAAAPAPGRTVAAAGVMPPRMAKAAVVEGYGAAAQRMRHKSAVVATWRCMAPQQHRQDAEEDIVSVMAATKRRVYLNVPLKEVEACRAAGGRWDPNAGRWFIGAGMNIAKFSRGWLPTLRGRCTGHDLPALPVNLGGQRRVLVCAQRFCCDYIQDDEDVEAADPQEDGAAQSAPQHLKFEKVIPGFKAPLGTAGLTGYCWSYLQEGVCANVAMGTCCCLKHATAKTQQ</sequence>
<protein>
    <recommendedName>
        <fullName evidence="3">DUF5710 domain-containing protein</fullName>
    </recommendedName>
</protein>
<feature type="compositionally biased region" description="Low complexity" evidence="2">
    <location>
        <begin position="17"/>
        <end position="34"/>
    </location>
</feature>
<organism evidence="4 5">
    <name type="scientific">Tribonema minus</name>
    <dbReference type="NCBI Taxonomy" id="303371"/>
    <lineage>
        <taxon>Eukaryota</taxon>
        <taxon>Sar</taxon>
        <taxon>Stramenopiles</taxon>
        <taxon>Ochrophyta</taxon>
        <taxon>PX clade</taxon>
        <taxon>Xanthophyceae</taxon>
        <taxon>Tribonematales</taxon>
        <taxon>Tribonemataceae</taxon>
        <taxon>Tribonema</taxon>
    </lineage>
</organism>
<keyword evidence="1" id="KW-0175">Coiled coil</keyword>
<feature type="region of interest" description="Disordered" evidence="2">
    <location>
        <begin position="440"/>
        <end position="466"/>
    </location>
</feature>
<evidence type="ECO:0000256" key="2">
    <source>
        <dbReference type="SAM" id="MobiDB-lite"/>
    </source>
</evidence>
<dbReference type="InterPro" id="IPR043764">
    <property type="entry name" value="DUF5710"/>
</dbReference>
<gene>
    <name evidence="4" type="ORF">JKP88DRAFT_261068</name>
</gene>